<proteinExistence type="predicted"/>
<protein>
    <submittedName>
        <fullName evidence="1">Uncharacterized protein</fullName>
    </submittedName>
</protein>
<keyword evidence="2" id="KW-1185">Reference proteome</keyword>
<gene>
    <name evidence="1" type="ORF">RRG08_058720</name>
</gene>
<organism evidence="1 2">
    <name type="scientific">Elysia crispata</name>
    <name type="common">lettuce slug</name>
    <dbReference type="NCBI Taxonomy" id="231223"/>
    <lineage>
        <taxon>Eukaryota</taxon>
        <taxon>Metazoa</taxon>
        <taxon>Spiralia</taxon>
        <taxon>Lophotrochozoa</taxon>
        <taxon>Mollusca</taxon>
        <taxon>Gastropoda</taxon>
        <taxon>Heterobranchia</taxon>
        <taxon>Euthyneura</taxon>
        <taxon>Panpulmonata</taxon>
        <taxon>Sacoglossa</taxon>
        <taxon>Placobranchoidea</taxon>
        <taxon>Plakobranchidae</taxon>
        <taxon>Elysia</taxon>
    </lineage>
</organism>
<dbReference type="EMBL" id="JAWDGP010005269">
    <property type="protein sequence ID" value="KAK3758450.1"/>
    <property type="molecule type" value="Genomic_DNA"/>
</dbReference>
<accession>A0AAE0YWM6</accession>
<dbReference type="AlphaFoldDB" id="A0AAE0YWM6"/>
<sequence length="153" mass="17356">MIVVASFDVRSSQYCPLPSTEKKNERVGWDWSKMEVLYYSGYLDTHCLTSGYLDTHCLTSGYLNTHCLTSGYLDTHCLTSGYLDTHCLTSGYLDTLSYLWLSGHTLSYLWLSGHTLSYLFPASRKLAERPDRMPSPAFPQLPALVPQRVILVF</sequence>
<reference evidence="1" key="1">
    <citation type="journal article" date="2023" name="G3 (Bethesda)">
        <title>A reference genome for the long-term kleptoplast-retaining sea slug Elysia crispata morphotype clarki.</title>
        <authorList>
            <person name="Eastman K.E."/>
            <person name="Pendleton A.L."/>
            <person name="Shaikh M.A."/>
            <person name="Suttiyut T."/>
            <person name="Ogas R."/>
            <person name="Tomko P."/>
            <person name="Gavelis G."/>
            <person name="Widhalm J.R."/>
            <person name="Wisecaver J.H."/>
        </authorList>
    </citation>
    <scope>NUCLEOTIDE SEQUENCE</scope>
    <source>
        <strain evidence="1">ECLA1</strain>
    </source>
</reference>
<evidence type="ECO:0000313" key="1">
    <source>
        <dbReference type="EMBL" id="KAK3758450.1"/>
    </source>
</evidence>
<name>A0AAE0YWM6_9GAST</name>
<dbReference type="Proteomes" id="UP001283361">
    <property type="component" value="Unassembled WGS sequence"/>
</dbReference>
<evidence type="ECO:0000313" key="2">
    <source>
        <dbReference type="Proteomes" id="UP001283361"/>
    </source>
</evidence>
<comment type="caution">
    <text evidence="1">The sequence shown here is derived from an EMBL/GenBank/DDBJ whole genome shotgun (WGS) entry which is preliminary data.</text>
</comment>